<organism evidence="6 7">
    <name type="scientific">Pseudomonas frederiksbergensis</name>
    <dbReference type="NCBI Taxonomy" id="104087"/>
    <lineage>
        <taxon>Bacteria</taxon>
        <taxon>Pseudomonadati</taxon>
        <taxon>Pseudomonadota</taxon>
        <taxon>Gammaproteobacteria</taxon>
        <taxon>Pseudomonadales</taxon>
        <taxon>Pseudomonadaceae</taxon>
        <taxon>Pseudomonas</taxon>
    </lineage>
</organism>
<keyword evidence="2 4" id="KW-0238">DNA-binding</keyword>
<keyword evidence="3" id="KW-0804">Transcription</keyword>
<dbReference type="SUPFAM" id="SSF46689">
    <property type="entry name" value="Homeodomain-like"/>
    <property type="match status" value="1"/>
</dbReference>
<evidence type="ECO:0000313" key="7">
    <source>
        <dbReference type="Proteomes" id="UP000218385"/>
    </source>
</evidence>
<evidence type="ECO:0000256" key="4">
    <source>
        <dbReference type="PROSITE-ProRule" id="PRU00335"/>
    </source>
</evidence>
<gene>
    <name evidence="6" type="ORF">CNN82_17870</name>
</gene>
<dbReference type="PANTHER" id="PTHR30055">
    <property type="entry name" value="HTH-TYPE TRANSCRIPTIONAL REGULATOR RUTR"/>
    <property type="match status" value="1"/>
</dbReference>
<dbReference type="Gene3D" id="1.10.357.10">
    <property type="entry name" value="Tetracycline Repressor, domain 2"/>
    <property type="match status" value="1"/>
</dbReference>
<evidence type="ECO:0000313" key="6">
    <source>
        <dbReference type="EMBL" id="ATE78205.1"/>
    </source>
</evidence>
<evidence type="ECO:0000259" key="5">
    <source>
        <dbReference type="PROSITE" id="PS50977"/>
    </source>
</evidence>
<dbReference type="GO" id="GO:0003700">
    <property type="term" value="F:DNA-binding transcription factor activity"/>
    <property type="evidence" value="ECO:0007669"/>
    <property type="project" value="TreeGrafter"/>
</dbReference>
<dbReference type="Pfam" id="PF17932">
    <property type="entry name" value="TetR_C_24"/>
    <property type="match status" value="1"/>
</dbReference>
<evidence type="ECO:0000256" key="3">
    <source>
        <dbReference type="ARBA" id="ARBA00023163"/>
    </source>
</evidence>
<dbReference type="AlphaFoldDB" id="A0AB33EDQ8"/>
<dbReference type="InterPro" id="IPR001647">
    <property type="entry name" value="HTH_TetR"/>
</dbReference>
<reference evidence="6 7" key="1">
    <citation type="submission" date="2017-09" db="EMBL/GenBank/DDBJ databases">
        <title>Complete Genome sequence of Lysobacter capsici KNU-15.</title>
        <authorList>
            <person name="Kim M.-C."/>
            <person name="Yi H."/>
            <person name="Lee D.-W."/>
            <person name="Shin J.-H."/>
        </authorList>
    </citation>
    <scope>NUCLEOTIDE SEQUENCE [LARGE SCALE GENOMIC DNA]</scope>
    <source>
        <strain evidence="6 7">KNU-15</strain>
    </source>
</reference>
<dbReference type="Proteomes" id="UP000218385">
    <property type="component" value="Chromosome"/>
</dbReference>
<accession>A0AB33EDQ8</accession>
<dbReference type="InterPro" id="IPR041490">
    <property type="entry name" value="KstR2_TetR_C"/>
</dbReference>
<dbReference type="PANTHER" id="PTHR30055:SF240">
    <property type="entry name" value="HTH-TYPE TRANSCRIPTIONAL REGULATOR ACRR"/>
    <property type="match status" value="1"/>
</dbReference>
<evidence type="ECO:0000256" key="2">
    <source>
        <dbReference type="ARBA" id="ARBA00023125"/>
    </source>
</evidence>
<evidence type="ECO:0000256" key="1">
    <source>
        <dbReference type="ARBA" id="ARBA00023015"/>
    </source>
</evidence>
<dbReference type="Gene3D" id="1.10.10.60">
    <property type="entry name" value="Homeodomain-like"/>
    <property type="match status" value="1"/>
</dbReference>
<dbReference type="PROSITE" id="PS50977">
    <property type="entry name" value="HTH_TETR_2"/>
    <property type="match status" value="1"/>
</dbReference>
<feature type="domain" description="HTH tetR-type" evidence="5">
    <location>
        <begin position="51"/>
        <end position="111"/>
    </location>
</feature>
<dbReference type="InterPro" id="IPR050109">
    <property type="entry name" value="HTH-type_TetR-like_transc_reg"/>
</dbReference>
<feature type="DNA-binding region" description="H-T-H motif" evidence="4">
    <location>
        <begin position="74"/>
        <end position="93"/>
    </location>
</feature>
<proteinExistence type="predicted"/>
<dbReference type="Pfam" id="PF00440">
    <property type="entry name" value="TetR_N"/>
    <property type="match status" value="1"/>
</dbReference>
<protein>
    <submittedName>
        <fullName evidence="6">TetR family transcriptional regulator</fullName>
    </submittedName>
</protein>
<dbReference type="InterPro" id="IPR009057">
    <property type="entry name" value="Homeodomain-like_sf"/>
</dbReference>
<name>A0AB33EDQ8_9PSED</name>
<keyword evidence="1" id="KW-0805">Transcription regulation</keyword>
<sequence length="257" mass="28918">MLRYFMHLKLCELDRIAHAPERLRSRGITMAIQPSVSGVDEPLKRPLQPSLMRPHQTRLKALELFASRGFGQTSMRELAAHIGLSPGSLYNHIESKQVLLFELIEELYTCLVKGLARASPARASAQDRLHKLLAIHIELHSKMALYFLVAEREMHCLDEAQTKAIQQLRATYENRLAQLFAECACVDISPQLRALAKSSVSLLNNLPSWFVPDQLDPPSRSRLMTSIVRTSITGTLEELKCSPLSPLKKHRQPIGAP</sequence>
<dbReference type="EMBL" id="CP023466">
    <property type="protein sequence ID" value="ATE78205.1"/>
    <property type="molecule type" value="Genomic_DNA"/>
</dbReference>
<dbReference type="GO" id="GO:0000976">
    <property type="term" value="F:transcription cis-regulatory region binding"/>
    <property type="evidence" value="ECO:0007669"/>
    <property type="project" value="TreeGrafter"/>
</dbReference>